<proteinExistence type="predicted"/>
<keyword evidence="4" id="KW-1185">Reference proteome</keyword>
<evidence type="ECO:0000313" key="3">
    <source>
        <dbReference type="EMBL" id="AKV00510.1"/>
    </source>
</evidence>
<feature type="signal peptide" evidence="2">
    <location>
        <begin position="1"/>
        <end position="26"/>
    </location>
</feature>
<gene>
    <name evidence="3" type="ORF">AKJ09_07173</name>
</gene>
<evidence type="ECO:0000256" key="1">
    <source>
        <dbReference type="SAM" id="MobiDB-lite"/>
    </source>
</evidence>
<dbReference type="RefSeq" id="WP_205633872.1">
    <property type="nucleotide sequence ID" value="NZ_CP012333.1"/>
</dbReference>
<dbReference type="EMBL" id="CP012333">
    <property type="protein sequence ID" value="AKV00510.1"/>
    <property type="molecule type" value="Genomic_DNA"/>
</dbReference>
<dbReference type="STRING" id="1391654.AKJ09_07173"/>
<dbReference type="AlphaFoldDB" id="A0A0K1Q524"/>
<feature type="region of interest" description="Disordered" evidence="1">
    <location>
        <begin position="54"/>
        <end position="87"/>
    </location>
</feature>
<dbReference type="PROSITE" id="PS51257">
    <property type="entry name" value="PROKAR_LIPOPROTEIN"/>
    <property type="match status" value="1"/>
</dbReference>
<evidence type="ECO:0000256" key="2">
    <source>
        <dbReference type="SAM" id="SignalP"/>
    </source>
</evidence>
<sequence length="268" mass="27736">MQYRSAILRRLRVTAALVLVTGAVVAACGGKIENLSQPDEACLLGPCDTPVDGGSEDVVVPSDASRPDSGAVDASRPDSGGELDGGACAAGPGARFATSVVDWHFGTGQDFNQKTGFPEAIFGPPDANNPFSVVSLGNGGWVIVAFEGNAIVDGPGVDFTVFENPLPNFKELATVAVSDDGVTWHEFPCTAIKGPDYGYCAGVGIVYSSRTNGIDPLDPAVSGGDHYDLADLGITRARYVRITDRVDLDGVDGVFDLDAVAIVNAECP</sequence>
<organism evidence="3 4">
    <name type="scientific">Labilithrix luteola</name>
    <dbReference type="NCBI Taxonomy" id="1391654"/>
    <lineage>
        <taxon>Bacteria</taxon>
        <taxon>Pseudomonadati</taxon>
        <taxon>Myxococcota</taxon>
        <taxon>Polyangia</taxon>
        <taxon>Polyangiales</taxon>
        <taxon>Labilitrichaceae</taxon>
        <taxon>Labilithrix</taxon>
    </lineage>
</organism>
<reference evidence="3 4" key="1">
    <citation type="submission" date="2015-08" db="EMBL/GenBank/DDBJ databases">
        <authorList>
            <person name="Babu N.S."/>
            <person name="Beckwith C.J."/>
            <person name="Beseler K.G."/>
            <person name="Brison A."/>
            <person name="Carone J.V."/>
            <person name="Caskin T.P."/>
            <person name="Diamond M."/>
            <person name="Durham M.E."/>
            <person name="Foxe J.M."/>
            <person name="Go M."/>
            <person name="Henderson B.A."/>
            <person name="Jones I.B."/>
            <person name="McGettigan J.A."/>
            <person name="Micheletti S.J."/>
            <person name="Nasrallah M.E."/>
            <person name="Ortiz D."/>
            <person name="Piller C.R."/>
            <person name="Privatt S.R."/>
            <person name="Schneider S.L."/>
            <person name="Sharp S."/>
            <person name="Smith T.C."/>
            <person name="Stanton J.D."/>
            <person name="Ullery H.E."/>
            <person name="Wilson R.J."/>
            <person name="Serrano M.G."/>
            <person name="Buck G."/>
            <person name="Lee V."/>
            <person name="Wang Y."/>
            <person name="Carvalho R."/>
            <person name="Voegtly L."/>
            <person name="Shi R."/>
            <person name="Duckworth R."/>
            <person name="Johnson A."/>
            <person name="Loviza R."/>
            <person name="Walstead R."/>
            <person name="Shah Z."/>
            <person name="Kiflezghi M."/>
            <person name="Wade K."/>
            <person name="Ball S.L."/>
            <person name="Bradley K.W."/>
            <person name="Asai D.J."/>
            <person name="Bowman C.A."/>
            <person name="Russell D.A."/>
            <person name="Pope W.H."/>
            <person name="Jacobs-Sera D."/>
            <person name="Hendrix R.W."/>
            <person name="Hatfull G.F."/>
        </authorList>
    </citation>
    <scope>NUCLEOTIDE SEQUENCE [LARGE SCALE GENOMIC DNA]</scope>
    <source>
        <strain evidence="3 4">DSM 27648</strain>
    </source>
</reference>
<protein>
    <submittedName>
        <fullName evidence="3">Cell surface protein</fullName>
    </submittedName>
</protein>
<dbReference type="KEGG" id="llu:AKJ09_07173"/>
<feature type="chain" id="PRO_5005466822" evidence="2">
    <location>
        <begin position="27"/>
        <end position="268"/>
    </location>
</feature>
<accession>A0A0K1Q524</accession>
<name>A0A0K1Q524_9BACT</name>
<keyword evidence="2" id="KW-0732">Signal</keyword>
<evidence type="ECO:0000313" key="4">
    <source>
        <dbReference type="Proteomes" id="UP000064967"/>
    </source>
</evidence>
<dbReference type="Proteomes" id="UP000064967">
    <property type="component" value="Chromosome"/>
</dbReference>